<dbReference type="EC" id="3.1.3.62" evidence="4"/>
<keyword evidence="15" id="KW-1185">Reference proteome</keyword>
<reference evidence="14" key="2">
    <citation type="submission" date="2023-06" db="EMBL/GenBank/DDBJ databases">
        <authorList>
            <person name="Ma L."/>
            <person name="Liu K.-W."/>
            <person name="Li Z."/>
            <person name="Hsiao Y.-Y."/>
            <person name="Qi Y."/>
            <person name="Fu T."/>
            <person name="Tang G."/>
            <person name="Zhang D."/>
            <person name="Sun W.-H."/>
            <person name="Liu D.-K."/>
            <person name="Li Y."/>
            <person name="Chen G.-Z."/>
            <person name="Liu X.-D."/>
            <person name="Liao X.-Y."/>
            <person name="Jiang Y.-T."/>
            <person name="Yu X."/>
            <person name="Hao Y."/>
            <person name="Huang J."/>
            <person name="Zhao X.-W."/>
            <person name="Ke S."/>
            <person name="Chen Y.-Y."/>
            <person name="Wu W.-L."/>
            <person name="Hsu J.-L."/>
            <person name="Lin Y.-F."/>
            <person name="Huang M.-D."/>
            <person name="Li C.-Y."/>
            <person name="Huang L."/>
            <person name="Wang Z.-W."/>
            <person name="Zhao X."/>
            <person name="Zhong W.-Y."/>
            <person name="Peng D.-H."/>
            <person name="Ahmad S."/>
            <person name="Lan S."/>
            <person name="Zhang J.-S."/>
            <person name="Tsai W.-C."/>
            <person name="Van De Peer Y."/>
            <person name="Liu Z.-J."/>
        </authorList>
    </citation>
    <scope>NUCLEOTIDE SEQUENCE</scope>
    <source>
        <strain evidence="14">CP</strain>
        <tissue evidence="14">Leaves</tissue>
    </source>
</reference>
<evidence type="ECO:0000256" key="1">
    <source>
        <dbReference type="ARBA" id="ARBA00004370"/>
    </source>
</evidence>
<evidence type="ECO:0000313" key="14">
    <source>
        <dbReference type="EMBL" id="KAK1321185.1"/>
    </source>
</evidence>
<comment type="catalytic activity">
    <reaction evidence="11">
        <text>1D-myo-inositol 1,2,4,5,6-pentakisphosphate + H2O = 1D-myo-inositol 1,2,5,6-tetrakisphosphate + phosphate</text>
        <dbReference type="Rhea" id="RHEA:77115"/>
        <dbReference type="ChEBI" id="CHEBI:15377"/>
        <dbReference type="ChEBI" id="CHEBI:43474"/>
        <dbReference type="ChEBI" id="CHEBI:57798"/>
        <dbReference type="ChEBI" id="CHEBI:195535"/>
        <dbReference type="EC" id="3.1.3.62"/>
    </reaction>
    <physiologicalReaction direction="left-to-right" evidence="11">
        <dbReference type="Rhea" id="RHEA:77116"/>
    </physiologicalReaction>
</comment>
<evidence type="ECO:0000256" key="4">
    <source>
        <dbReference type="ARBA" id="ARBA00013040"/>
    </source>
</evidence>
<dbReference type="SUPFAM" id="SSF53254">
    <property type="entry name" value="Phosphoglycerate mutase-like"/>
    <property type="match status" value="1"/>
</dbReference>
<proteinExistence type="inferred from homology"/>
<evidence type="ECO:0000256" key="13">
    <source>
        <dbReference type="ARBA" id="ARBA00043832"/>
    </source>
</evidence>
<dbReference type="AlphaFoldDB" id="A0AAV9F5I2"/>
<dbReference type="GO" id="GO:0016020">
    <property type="term" value="C:membrane"/>
    <property type="evidence" value="ECO:0007669"/>
    <property type="project" value="UniProtKB-SubCell"/>
</dbReference>
<comment type="catalytic activity">
    <reaction evidence="13">
        <text>(2R)-2,3-bisphosphoglycerate + H2O = (2R)-2-phosphoglycerate + phosphate</text>
        <dbReference type="Rhea" id="RHEA:27381"/>
        <dbReference type="ChEBI" id="CHEBI:15377"/>
        <dbReference type="ChEBI" id="CHEBI:43474"/>
        <dbReference type="ChEBI" id="CHEBI:58248"/>
        <dbReference type="ChEBI" id="CHEBI:58289"/>
        <dbReference type="EC" id="3.1.3.80"/>
    </reaction>
    <physiologicalReaction direction="left-to-right" evidence="13">
        <dbReference type="Rhea" id="RHEA:27382"/>
    </physiologicalReaction>
</comment>
<comment type="subcellular location">
    <subcellularLocation>
        <location evidence="1">Membrane</location>
    </subcellularLocation>
</comment>
<evidence type="ECO:0000256" key="10">
    <source>
        <dbReference type="ARBA" id="ARBA00043668"/>
    </source>
</evidence>
<evidence type="ECO:0000256" key="9">
    <source>
        <dbReference type="ARBA" id="ARBA00031642"/>
    </source>
</evidence>
<keyword evidence="7" id="KW-0378">Hydrolase</keyword>
<dbReference type="EC" id="3.1.3.80" evidence="3"/>
<dbReference type="Proteomes" id="UP001180020">
    <property type="component" value="Unassembled WGS sequence"/>
</dbReference>
<sequence length="121" mass="13797">MGLFSGRGSLGPGKHHAFSVISESRASDICLRFFDRCQTYKEFRKNQEPAVDKLKEPILHEVSSALVARFKLNFTKQDTASLWFLCKQEASLLNITNQACGLFSPYEVSLLEWTDDLRDSY</sequence>
<dbReference type="Pfam" id="PF00328">
    <property type="entry name" value="His_Phos_2"/>
    <property type="match status" value="1"/>
</dbReference>
<dbReference type="InterPro" id="IPR029033">
    <property type="entry name" value="His_PPase_superfam"/>
</dbReference>
<comment type="catalytic activity">
    <reaction evidence="12">
        <text>1D-myo-inositol hexakisphosphate + H2O = 1D-myo-inositol 1,2,4,5,6-pentakisphosphate + phosphate</text>
        <dbReference type="Rhea" id="RHEA:16989"/>
        <dbReference type="ChEBI" id="CHEBI:15377"/>
        <dbReference type="ChEBI" id="CHEBI:43474"/>
        <dbReference type="ChEBI" id="CHEBI:57798"/>
        <dbReference type="ChEBI" id="CHEBI:58130"/>
        <dbReference type="EC" id="3.1.3.62"/>
    </reaction>
    <physiologicalReaction direction="left-to-right" evidence="12">
        <dbReference type="Rhea" id="RHEA:16990"/>
    </physiologicalReaction>
</comment>
<keyword evidence="6" id="KW-0732">Signal</keyword>
<evidence type="ECO:0000256" key="5">
    <source>
        <dbReference type="ARBA" id="ARBA00018097"/>
    </source>
</evidence>
<keyword evidence="8" id="KW-0472">Membrane</keyword>
<organism evidence="14 15">
    <name type="scientific">Acorus calamus</name>
    <name type="common">Sweet flag</name>
    <dbReference type="NCBI Taxonomy" id="4465"/>
    <lineage>
        <taxon>Eukaryota</taxon>
        <taxon>Viridiplantae</taxon>
        <taxon>Streptophyta</taxon>
        <taxon>Embryophyta</taxon>
        <taxon>Tracheophyta</taxon>
        <taxon>Spermatophyta</taxon>
        <taxon>Magnoliopsida</taxon>
        <taxon>Liliopsida</taxon>
        <taxon>Acoraceae</taxon>
        <taxon>Acorus</taxon>
    </lineage>
</organism>
<dbReference type="PANTHER" id="PTHR20963:SF8">
    <property type="entry name" value="MULTIPLE INOSITOL POLYPHOSPHATE PHOSPHATASE 1"/>
    <property type="match status" value="1"/>
</dbReference>
<gene>
    <name evidence="14" type="ORF">QJS10_CPA03g01095</name>
</gene>
<protein>
    <recommendedName>
        <fullName evidence="5">Multiple inositol polyphosphate phosphatase 1</fullName>
        <ecNumber evidence="4">3.1.3.62</ecNumber>
        <ecNumber evidence="3">3.1.3.80</ecNumber>
    </recommendedName>
    <alternativeName>
        <fullName evidence="9">2,3-bisphosphoglycerate 3-phosphatase</fullName>
    </alternativeName>
</protein>
<evidence type="ECO:0000256" key="11">
    <source>
        <dbReference type="ARBA" id="ARBA00043671"/>
    </source>
</evidence>
<dbReference type="GO" id="GO:0034417">
    <property type="term" value="F:bisphosphoglycerate 3-phosphatase activity"/>
    <property type="evidence" value="ECO:0007669"/>
    <property type="project" value="UniProtKB-EC"/>
</dbReference>
<accession>A0AAV9F5I2</accession>
<dbReference type="GO" id="GO:0052745">
    <property type="term" value="F:inositol phosphate phosphatase activity"/>
    <property type="evidence" value="ECO:0007669"/>
    <property type="project" value="TreeGrafter"/>
</dbReference>
<evidence type="ECO:0000313" key="15">
    <source>
        <dbReference type="Proteomes" id="UP001180020"/>
    </source>
</evidence>
<dbReference type="InterPro" id="IPR000560">
    <property type="entry name" value="His_Pase_clade-2"/>
</dbReference>
<name>A0AAV9F5I2_ACOCL</name>
<reference evidence="14" key="1">
    <citation type="journal article" date="2023" name="Nat. Commun.">
        <title>Diploid and tetraploid genomes of Acorus and the evolution of monocots.</title>
        <authorList>
            <person name="Ma L."/>
            <person name="Liu K.W."/>
            <person name="Li Z."/>
            <person name="Hsiao Y.Y."/>
            <person name="Qi Y."/>
            <person name="Fu T."/>
            <person name="Tang G.D."/>
            <person name="Zhang D."/>
            <person name="Sun W.H."/>
            <person name="Liu D.K."/>
            <person name="Li Y."/>
            <person name="Chen G.Z."/>
            <person name="Liu X.D."/>
            <person name="Liao X.Y."/>
            <person name="Jiang Y.T."/>
            <person name="Yu X."/>
            <person name="Hao Y."/>
            <person name="Huang J."/>
            <person name="Zhao X.W."/>
            <person name="Ke S."/>
            <person name="Chen Y.Y."/>
            <person name="Wu W.L."/>
            <person name="Hsu J.L."/>
            <person name="Lin Y.F."/>
            <person name="Huang M.D."/>
            <person name="Li C.Y."/>
            <person name="Huang L."/>
            <person name="Wang Z.W."/>
            <person name="Zhao X."/>
            <person name="Zhong W.Y."/>
            <person name="Peng D.H."/>
            <person name="Ahmad S."/>
            <person name="Lan S."/>
            <person name="Zhang J.S."/>
            <person name="Tsai W.C."/>
            <person name="Van de Peer Y."/>
            <person name="Liu Z.J."/>
        </authorList>
    </citation>
    <scope>NUCLEOTIDE SEQUENCE</scope>
    <source>
        <strain evidence="14">CP</strain>
    </source>
</reference>
<comment type="catalytic activity">
    <reaction evidence="10">
        <text>1D-myo-inositol 1,2,5,6-tetrakisphosphate + H2O = 1D-myo-inositol 1,2,6-trisphosphate + phosphate</text>
        <dbReference type="Rhea" id="RHEA:77119"/>
        <dbReference type="ChEBI" id="CHEBI:15377"/>
        <dbReference type="ChEBI" id="CHEBI:43474"/>
        <dbReference type="ChEBI" id="CHEBI:195535"/>
        <dbReference type="ChEBI" id="CHEBI:195537"/>
        <dbReference type="EC" id="3.1.3.62"/>
    </reaction>
    <physiologicalReaction direction="left-to-right" evidence="10">
        <dbReference type="Rhea" id="RHEA:77120"/>
    </physiologicalReaction>
</comment>
<dbReference type="GO" id="GO:0003993">
    <property type="term" value="F:acid phosphatase activity"/>
    <property type="evidence" value="ECO:0007669"/>
    <property type="project" value="TreeGrafter"/>
</dbReference>
<comment type="similarity">
    <text evidence="2">Belongs to the histidine acid phosphatase family. MINPP1 subfamily.</text>
</comment>
<dbReference type="PANTHER" id="PTHR20963">
    <property type="entry name" value="MULTIPLE INOSITOL POLYPHOSPHATE PHOSPHATASE-RELATED"/>
    <property type="match status" value="1"/>
</dbReference>
<comment type="caution">
    <text evidence="14">The sequence shown here is derived from an EMBL/GenBank/DDBJ whole genome shotgun (WGS) entry which is preliminary data.</text>
</comment>
<evidence type="ECO:0000256" key="2">
    <source>
        <dbReference type="ARBA" id="ARBA00008422"/>
    </source>
</evidence>
<evidence type="ECO:0000256" key="3">
    <source>
        <dbReference type="ARBA" id="ARBA00012976"/>
    </source>
</evidence>
<dbReference type="Gene3D" id="3.40.50.1240">
    <property type="entry name" value="Phosphoglycerate mutase-like"/>
    <property type="match status" value="1"/>
</dbReference>
<evidence type="ECO:0000256" key="6">
    <source>
        <dbReference type="ARBA" id="ARBA00022729"/>
    </source>
</evidence>
<evidence type="ECO:0000256" key="12">
    <source>
        <dbReference type="ARBA" id="ARBA00043691"/>
    </source>
</evidence>
<dbReference type="EMBL" id="JAUJYO010000003">
    <property type="protein sequence ID" value="KAK1321185.1"/>
    <property type="molecule type" value="Genomic_DNA"/>
</dbReference>
<evidence type="ECO:0000256" key="7">
    <source>
        <dbReference type="ARBA" id="ARBA00022801"/>
    </source>
</evidence>
<evidence type="ECO:0000256" key="8">
    <source>
        <dbReference type="ARBA" id="ARBA00023136"/>
    </source>
</evidence>